<dbReference type="AlphaFoldDB" id="A0A0A9AQ76"/>
<name>A0A0A9AQ76_ARUDO</name>
<keyword evidence="1" id="KW-0812">Transmembrane</keyword>
<proteinExistence type="predicted"/>
<sequence length="57" mass="5864">MPTPNTGIAALLSNFGNILFLLAPVMSGSFSSSYEASSLESKYGVSFPPPTSSSFGT</sequence>
<reference evidence="2" key="2">
    <citation type="journal article" date="2015" name="Data Brief">
        <title>Shoot transcriptome of the giant reed, Arundo donax.</title>
        <authorList>
            <person name="Barrero R.A."/>
            <person name="Guerrero F.D."/>
            <person name="Moolhuijzen P."/>
            <person name="Goolsby J.A."/>
            <person name="Tidwell J."/>
            <person name="Bellgard S.E."/>
            <person name="Bellgard M.I."/>
        </authorList>
    </citation>
    <scope>NUCLEOTIDE SEQUENCE</scope>
    <source>
        <tissue evidence="2">Shoot tissue taken approximately 20 cm above the soil surface</tissue>
    </source>
</reference>
<reference evidence="2" key="1">
    <citation type="submission" date="2014-09" db="EMBL/GenBank/DDBJ databases">
        <authorList>
            <person name="Magalhaes I.L.F."/>
            <person name="Oliveira U."/>
            <person name="Santos F.R."/>
            <person name="Vidigal T.H.D.A."/>
            <person name="Brescovit A.D."/>
            <person name="Santos A.J."/>
        </authorList>
    </citation>
    <scope>NUCLEOTIDE SEQUENCE</scope>
    <source>
        <tissue evidence="2">Shoot tissue taken approximately 20 cm above the soil surface</tissue>
    </source>
</reference>
<evidence type="ECO:0000256" key="1">
    <source>
        <dbReference type="SAM" id="Phobius"/>
    </source>
</evidence>
<protein>
    <submittedName>
        <fullName evidence="2">Uncharacterized protein</fullName>
    </submittedName>
</protein>
<keyword evidence="1" id="KW-0472">Membrane</keyword>
<feature type="transmembrane region" description="Helical" evidence="1">
    <location>
        <begin position="6"/>
        <end position="25"/>
    </location>
</feature>
<organism evidence="2">
    <name type="scientific">Arundo donax</name>
    <name type="common">Giant reed</name>
    <name type="synonym">Donax arundinaceus</name>
    <dbReference type="NCBI Taxonomy" id="35708"/>
    <lineage>
        <taxon>Eukaryota</taxon>
        <taxon>Viridiplantae</taxon>
        <taxon>Streptophyta</taxon>
        <taxon>Embryophyta</taxon>
        <taxon>Tracheophyta</taxon>
        <taxon>Spermatophyta</taxon>
        <taxon>Magnoliopsida</taxon>
        <taxon>Liliopsida</taxon>
        <taxon>Poales</taxon>
        <taxon>Poaceae</taxon>
        <taxon>PACMAD clade</taxon>
        <taxon>Arundinoideae</taxon>
        <taxon>Arundineae</taxon>
        <taxon>Arundo</taxon>
    </lineage>
</organism>
<keyword evidence="1" id="KW-1133">Transmembrane helix</keyword>
<accession>A0A0A9AQ76</accession>
<evidence type="ECO:0000313" key="2">
    <source>
        <dbReference type="EMBL" id="JAD49227.1"/>
    </source>
</evidence>
<dbReference type="EMBL" id="GBRH01248668">
    <property type="protein sequence ID" value="JAD49227.1"/>
    <property type="molecule type" value="Transcribed_RNA"/>
</dbReference>